<dbReference type="InterPro" id="IPR020471">
    <property type="entry name" value="AKR"/>
</dbReference>
<reference evidence="6 7" key="1">
    <citation type="submission" date="2018-11" db="EMBL/GenBank/DDBJ databases">
        <title>Genome sequencing of Paenibacillus sp. KCOM 3021 (= ChDC PVNT-B20).</title>
        <authorList>
            <person name="Kook J.-K."/>
            <person name="Park S.-N."/>
            <person name="Lim Y.K."/>
        </authorList>
    </citation>
    <scope>NUCLEOTIDE SEQUENCE [LARGE SCALE GENOMIC DNA]</scope>
    <source>
        <strain evidence="6 7">KCOM 3021</strain>
    </source>
</reference>
<dbReference type="SUPFAM" id="SSF51430">
    <property type="entry name" value="NAD(P)-linked oxidoreductase"/>
    <property type="match status" value="1"/>
</dbReference>
<dbReference type="InterPro" id="IPR036812">
    <property type="entry name" value="NAD(P)_OxRdtase_dom_sf"/>
</dbReference>
<dbReference type="OrthoDB" id="9773828at2"/>
<dbReference type="GO" id="GO:0016491">
    <property type="term" value="F:oxidoreductase activity"/>
    <property type="evidence" value="ECO:0007669"/>
    <property type="project" value="InterPro"/>
</dbReference>
<feature type="compositionally biased region" description="Basic and acidic residues" evidence="4">
    <location>
        <begin position="1"/>
        <end position="11"/>
    </location>
</feature>
<dbReference type="Pfam" id="PF00248">
    <property type="entry name" value="Aldo_ket_red"/>
    <property type="match status" value="1"/>
</dbReference>
<evidence type="ECO:0000313" key="7">
    <source>
        <dbReference type="Proteomes" id="UP000267017"/>
    </source>
</evidence>
<accession>A0A3P3U981</accession>
<dbReference type="Proteomes" id="UP000267017">
    <property type="component" value="Unassembled WGS sequence"/>
</dbReference>
<organism evidence="6 7">
    <name type="scientific">Paenibacillus oralis</name>
    <dbReference type="NCBI Taxonomy" id="2490856"/>
    <lineage>
        <taxon>Bacteria</taxon>
        <taxon>Bacillati</taxon>
        <taxon>Bacillota</taxon>
        <taxon>Bacilli</taxon>
        <taxon>Bacillales</taxon>
        <taxon>Paenibacillaceae</taxon>
        <taxon>Paenibacillus</taxon>
    </lineage>
</organism>
<protein>
    <submittedName>
        <fullName evidence="6">Aldo/keto reductase</fullName>
    </submittedName>
</protein>
<comment type="caution">
    <text evidence="6">The sequence shown here is derived from an EMBL/GenBank/DDBJ whole genome shotgun (WGS) entry which is preliminary data.</text>
</comment>
<dbReference type="EMBL" id="RRCN01000001">
    <property type="protein sequence ID" value="RRJ66178.1"/>
    <property type="molecule type" value="Genomic_DNA"/>
</dbReference>
<dbReference type="PANTHER" id="PTHR43638">
    <property type="entry name" value="OXIDOREDUCTASE, ALDO/KETO REDUCTASE FAMILY PROTEIN"/>
    <property type="match status" value="1"/>
</dbReference>
<feature type="site" description="Lowers pKa of active site Tyr" evidence="3">
    <location>
        <position position="97"/>
    </location>
</feature>
<evidence type="ECO:0000256" key="2">
    <source>
        <dbReference type="PIRSR" id="PIRSR000097-2"/>
    </source>
</evidence>
<evidence type="ECO:0000256" key="3">
    <source>
        <dbReference type="PIRSR" id="PIRSR000097-3"/>
    </source>
</evidence>
<proteinExistence type="predicted"/>
<name>A0A3P3U981_9BACL</name>
<dbReference type="AlphaFoldDB" id="A0A3P3U981"/>
<dbReference type="RefSeq" id="WP_128633968.1">
    <property type="nucleotide sequence ID" value="NZ_RRCN01000001.1"/>
</dbReference>
<dbReference type="PRINTS" id="PR00069">
    <property type="entry name" value="ALDKETRDTASE"/>
</dbReference>
<dbReference type="PANTHER" id="PTHR43638:SF3">
    <property type="entry name" value="ALDEHYDE REDUCTASE"/>
    <property type="match status" value="1"/>
</dbReference>
<sequence>MNESEHSRRDQTGSVRGTTIGRVRLAGGTEVAALGQGTWRIGDNPRRWGEEIAALQAGVELGMNLIDTAEMYGEGRAESLVGEALKGKRDSVFLVSKVYPHNAGRARIFRSCEESLKRLGTDRLDLYLLHWRGRVPLEETVECMERLAEQGKIIRWGVSNFDTADMRELAALAGGSRCAVNQVLYHLGSRGIEYDLLPWQRERGMPIMAYSPLAQAGELRKGLTEHPAVVQAAEAHGASPLQILLAWSIRGGNIIAIPKASSVRHVTENAQAARIRLSDEEIAALEDAFPPPSRKVPLDII</sequence>
<feature type="binding site" evidence="2">
    <location>
        <position position="130"/>
    </location>
    <ligand>
        <name>substrate</name>
    </ligand>
</feature>
<dbReference type="CDD" id="cd19138">
    <property type="entry name" value="AKR_YeaE"/>
    <property type="match status" value="1"/>
</dbReference>
<feature type="domain" description="NADP-dependent oxidoreductase" evidence="5">
    <location>
        <begin position="34"/>
        <end position="287"/>
    </location>
</feature>
<dbReference type="Gene3D" id="3.20.20.100">
    <property type="entry name" value="NADP-dependent oxidoreductase domain"/>
    <property type="match status" value="1"/>
</dbReference>
<dbReference type="PIRSF" id="PIRSF000097">
    <property type="entry name" value="AKR"/>
    <property type="match status" value="1"/>
</dbReference>
<feature type="active site" description="Proton donor" evidence="1">
    <location>
        <position position="72"/>
    </location>
</feature>
<keyword evidence="7" id="KW-1185">Reference proteome</keyword>
<evidence type="ECO:0000313" key="6">
    <source>
        <dbReference type="EMBL" id="RRJ66178.1"/>
    </source>
</evidence>
<evidence type="ECO:0000256" key="4">
    <source>
        <dbReference type="SAM" id="MobiDB-lite"/>
    </source>
</evidence>
<dbReference type="InterPro" id="IPR023210">
    <property type="entry name" value="NADP_OxRdtase_dom"/>
</dbReference>
<evidence type="ECO:0000256" key="1">
    <source>
        <dbReference type="PIRSR" id="PIRSR000097-1"/>
    </source>
</evidence>
<feature type="region of interest" description="Disordered" evidence="4">
    <location>
        <begin position="1"/>
        <end position="20"/>
    </location>
</feature>
<gene>
    <name evidence="6" type="ORF">EHV15_27120</name>
</gene>
<evidence type="ECO:0000259" key="5">
    <source>
        <dbReference type="Pfam" id="PF00248"/>
    </source>
</evidence>